<dbReference type="EMBL" id="KK784914">
    <property type="protein sequence ID" value="KDO63093.1"/>
    <property type="molecule type" value="Genomic_DNA"/>
</dbReference>
<dbReference type="InterPro" id="IPR014720">
    <property type="entry name" value="dsRBD_dom"/>
</dbReference>
<evidence type="ECO:0000256" key="4">
    <source>
        <dbReference type="SAM" id="MobiDB-lite"/>
    </source>
</evidence>
<evidence type="ECO:0000256" key="2">
    <source>
        <dbReference type="ARBA" id="ARBA00022884"/>
    </source>
</evidence>
<dbReference type="PROSITE" id="PS50137">
    <property type="entry name" value="DS_RBD"/>
    <property type="match status" value="2"/>
</dbReference>
<feature type="region of interest" description="Disordered" evidence="4">
    <location>
        <begin position="367"/>
        <end position="420"/>
    </location>
</feature>
<feature type="compositionally biased region" description="Basic residues" evidence="4">
    <location>
        <begin position="384"/>
        <end position="396"/>
    </location>
</feature>
<dbReference type="GO" id="GO:0010468">
    <property type="term" value="P:regulation of gene expression"/>
    <property type="evidence" value="ECO:0000318"/>
    <property type="project" value="GO_Central"/>
</dbReference>
<dbReference type="PANTHER" id="PTHR46031:SF37">
    <property type="entry name" value="DRBM DOMAIN-CONTAINING PROTEIN"/>
    <property type="match status" value="1"/>
</dbReference>
<dbReference type="SMART" id="SM00358">
    <property type="entry name" value="DSRM"/>
    <property type="match status" value="2"/>
</dbReference>
<dbReference type="SMR" id="A0A067F6X6"/>
<keyword evidence="1" id="KW-0677">Repeat</keyword>
<reference evidence="6 7" key="1">
    <citation type="submission" date="2014-04" db="EMBL/GenBank/DDBJ databases">
        <authorList>
            <consortium name="International Citrus Genome Consortium"/>
            <person name="Gmitter F."/>
            <person name="Chen C."/>
            <person name="Farmerie W."/>
            <person name="Harkins T."/>
            <person name="Desany B."/>
            <person name="Mohiuddin M."/>
            <person name="Kodira C."/>
            <person name="Borodovsky M."/>
            <person name="Lomsadze A."/>
            <person name="Burns P."/>
            <person name="Jenkins J."/>
            <person name="Prochnik S."/>
            <person name="Shu S."/>
            <person name="Chapman J."/>
            <person name="Pitluck S."/>
            <person name="Schmutz J."/>
            <person name="Rokhsar D."/>
        </authorList>
    </citation>
    <scope>NUCLEOTIDE SEQUENCE</scope>
</reference>
<dbReference type="Proteomes" id="UP000027120">
    <property type="component" value="Unassembled WGS sequence"/>
</dbReference>
<feature type="compositionally biased region" description="Low complexity" evidence="4">
    <location>
        <begin position="26"/>
        <end position="51"/>
    </location>
</feature>
<evidence type="ECO:0000313" key="6">
    <source>
        <dbReference type="EMBL" id="KDO63093.1"/>
    </source>
</evidence>
<dbReference type="GO" id="GO:0005634">
    <property type="term" value="C:nucleus"/>
    <property type="evidence" value="ECO:0000318"/>
    <property type="project" value="GO_Central"/>
</dbReference>
<dbReference type="PaxDb" id="2711-XP_006482141.1"/>
<feature type="domain" description="DRBM" evidence="5">
    <location>
        <begin position="158"/>
        <end position="225"/>
    </location>
</feature>
<sequence>MAESQRTDIEAVLSSLPQPQLSDPCPTEAQAQAQAPAPAPVQARVQAPATASASKSVTAPVVLTPNRVPEHLMHKNRLQEHAQRSGIPLPVYQSHNEGFQHAPKFRASVSVDGVTYTSPNTFSHRKAAEQDVAKIALECISKKIKDEGCPLINQDTVFCKSILNEFAVKMNLELPAYSTRQSEALLPVFVSSLVFNGVTYTGEPGRSKKEAEQLAARAVIRTLLVTSGSATILSEIIKSKGKLYAALNKVKESNYSTQKIATSYVPTTAIPKSSSGIHPIPTTPEASVGMHSIPTIPEATAGIHPTPAITEASTGMHPTSAAIEVSTGMHSTAADSETSTGMNLPCHPFKKPKLEPPSEPVVLPIPFVPPVLGQHSEGGSSSTNKRRKNKRKANKKLRTDAQPCVSAQPLTQVPPCSVAQ</sequence>
<dbReference type="Pfam" id="PF00035">
    <property type="entry name" value="dsrm"/>
    <property type="match status" value="2"/>
</dbReference>
<dbReference type="GO" id="GO:0006396">
    <property type="term" value="P:RNA processing"/>
    <property type="evidence" value="ECO:0000318"/>
    <property type="project" value="GO_Central"/>
</dbReference>
<dbReference type="STRING" id="2711.A0A067F6X6"/>
<evidence type="ECO:0000256" key="3">
    <source>
        <dbReference type="PROSITE-ProRule" id="PRU00266"/>
    </source>
</evidence>
<gene>
    <name evidence="6" type="ORF">CISIN_1g014689mg</name>
</gene>
<dbReference type="GO" id="GO:0004525">
    <property type="term" value="F:ribonuclease III activity"/>
    <property type="evidence" value="ECO:0000318"/>
    <property type="project" value="GO_Central"/>
</dbReference>
<dbReference type="eggNOG" id="ENOG502RYBS">
    <property type="taxonomic scope" value="Eukaryota"/>
</dbReference>
<keyword evidence="7" id="KW-1185">Reference proteome</keyword>
<evidence type="ECO:0000256" key="1">
    <source>
        <dbReference type="ARBA" id="ARBA00022737"/>
    </source>
</evidence>
<protein>
    <recommendedName>
        <fullName evidence="5">DRBM domain-containing protein</fullName>
    </recommendedName>
</protein>
<dbReference type="Gene3D" id="3.30.160.20">
    <property type="match status" value="2"/>
</dbReference>
<feature type="domain" description="DRBM" evidence="5">
    <location>
        <begin position="73"/>
        <end position="142"/>
    </location>
</feature>
<proteinExistence type="predicted"/>
<feature type="region of interest" description="Disordered" evidence="4">
    <location>
        <begin position="1"/>
        <end position="56"/>
    </location>
</feature>
<dbReference type="GO" id="GO:0003725">
    <property type="term" value="F:double-stranded RNA binding"/>
    <property type="evidence" value="ECO:0000318"/>
    <property type="project" value="GO_Central"/>
</dbReference>
<dbReference type="AlphaFoldDB" id="A0A067F6X6"/>
<dbReference type="PANTHER" id="PTHR46031">
    <property type="match status" value="1"/>
</dbReference>
<dbReference type="SUPFAM" id="SSF54768">
    <property type="entry name" value="dsRNA-binding domain-like"/>
    <property type="match status" value="2"/>
</dbReference>
<name>A0A067F6X6_CITSI</name>
<evidence type="ECO:0000313" key="7">
    <source>
        <dbReference type="Proteomes" id="UP000027120"/>
    </source>
</evidence>
<organism evidence="6 7">
    <name type="scientific">Citrus sinensis</name>
    <name type="common">Sweet orange</name>
    <name type="synonym">Citrus aurantium var. sinensis</name>
    <dbReference type="NCBI Taxonomy" id="2711"/>
    <lineage>
        <taxon>Eukaryota</taxon>
        <taxon>Viridiplantae</taxon>
        <taxon>Streptophyta</taxon>
        <taxon>Embryophyta</taxon>
        <taxon>Tracheophyta</taxon>
        <taxon>Spermatophyta</taxon>
        <taxon>Magnoliopsida</taxon>
        <taxon>eudicotyledons</taxon>
        <taxon>Gunneridae</taxon>
        <taxon>Pentapetalae</taxon>
        <taxon>rosids</taxon>
        <taxon>malvids</taxon>
        <taxon>Sapindales</taxon>
        <taxon>Rutaceae</taxon>
        <taxon>Aurantioideae</taxon>
        <taxon>Citrus</taxon>
    </lineage>
</organism>
<keyword evidence="2 3" id="KW-0694">RNA-binding</keyword>
<evidence type="ECO:0000259" key="5">
    <source>
        <dbReference type="PROSITE" id="PS50137"/>
    </source>
</evidence>
<accession>A0A067F6X6</accession>